<organism evidence="5 6">
    <name type="scientific">Mucor lusitanicus CBS 277.49</name>
    <dbReference type="NCBI Taxonomy" id="747725"/>
    <lineage>
        <taxon>Eukaryota</taxon>
        <taxon>Fungi</taxon>
        <taxon>Fungi incertae sedis</taxon>
        <taxon>Mucoromycota</taxon>
        <taxon>Mucoromycotina</taxon>
        <taxon>Mucoromycetes</taxon>
        <taxon>Mucorales</taxon>
        <taxon>Mucorineae</taxon>
        <taxon>Mucoraceae</taxon>
        <taxon>Mucor</taxon>
    </lineage>
</organism>
<evidence type="ECO:0000313" key="5">
    <source>
        <dbReference type="EMBL" id="OAC99718.1"/>
    </source>
</evidence>
<keyword evidence="2" id="KW-0539">Nucleus</keyword>
<dbReference type="PROSITE" id="PS50048">
    <property type="entry name" value="ZN2_CY6_FUNGAL_2"/>
    <property type="match status" value="1"/>
</dbReference>
<protein>
    <submittedName>
        <fullName evidence="5">Zn(2)-C6 fungal-specific transcription factor</fullName>
    </submittedName>
</protein>
<dbReference type="OrthoDB" id="1555531at2759"/>
<dbReference type="Gene3D" id="4.10.240.10">
    <property type="entry name" value="Zn(2)-C6 fungal-type DNA-binding domain"/>
    <property type="match status" value="1"/>
</dbReference>
<dbReference type="Proteomes" id="UP000077051">
    <property type="component" value="Unassembled WGS sequence"/>
</dbReference>
<sequence>MDSNYYQNQLLSSISEDDTTPYTTLPADGLVYNHLQLTLQVQTDMKNQQRIQDFLNSASHDSILDFDELYSSVTAESDLPYLQMMEQQSATTPFYTPIDSFMDTTAFDMTCLPSHSSIAGLDAGLDAQQQCHPLSLFPENAAHSEVFPCDYHFQDQDMLSEFNCNNTFDSIHYLDEPPSSAFMPPLMPYAVPPIHRTAAPISAISNEHHLAYRSNSTPMLSASFSSSSFSSASSNEGESLLQEEGILVDQNDLPTGIQPPIMLRKSASMSYISEPGTAKRKKRMSIAQRKGSMSNLKLEQVSREKSSKQKKVSLSASSDSLSYYLARQQLSDADEYEEEEAYEEPSSVSNTSSTTGTTCKKGRNVDKACNHCKRSHLRCDNVRPCRRCVTTGKVGCQDVKHKPRGRPRLQKKRNSVPLL</sequence>
<accession>A0A168I9R0</accession>
<name>A0A168I9R0_MUCCL</name>
<dbReference type="SMART" id="SM00066">
    <property type="entry name" value="GAL4"/>
    <property type="match status" value="1"/>
</dbReference>
<dbReference type="InterPro" id="IPR036864">
    <property type="entry name" value="Zn2-C6_fun-type_DNA-bd_sf"/>
</dbReference>
<dbReference type="AlphaFoldDB" id="A0A168I9R0"/>
<feature type="compositionally biased region" description="Acidic residues" evidence="3">
    <location>
        <begin position="334"/>
        <end position="343"/>
    </location>
</feature>
<feature type="compositionally biased region" description="Low complexity" evidence="3">
    <location>
        <begin position="344"/>
        <end position="358"/>
    </location>
</feature>
<dbReference type="PROSITE" id="PS00463">
    <property type="entry name" value="ZN2_CY6_FUNGAL_1"/>
    <property type="match status" value="1"/>
</dbReference>
<dbReference type="SUPFAM" id="SSF57701">
    <property type="entry name" value="Zn2/Cys6 DNA-binding domain"/>
    <property type="match status" value="1"/>
</dbReference>
<dbReference type="PANTHER" id="PTHR47659:SF4">
    <property type="entry name" value="ZN(II)2CYS6 TRANSCRIPTION FACTOR (EUROFUNG)"/>
    <property type="match status" value="1"/>
</dbReference>
<dbReference type="InterPro" id="IPR001138">
    <property type="entry name" value="Zn2Cys6_DnaBD"/>
</dbReference>
<dbReference type="CDD" id="cd00067">
    <property type="entry name" value="GAL4"/>
    <property type="match status" value="1"/>
</dbReference>
<evidence type="ECO:0000313" key="6">
    <source>
        <dbReference type="Proteomes" id="UP000077051"/>
    </source>
</evidence>
<keyword evidence="6" id="KW-1185">Reference proteome</keyword>
<dbReference type="GO" id="GO:0008270">
    <property type="term" value="F:zinc ion binding"/>
    <property type="evidence" value="ECO:0007669"/>
    <property type="project" value="InterPro"/>
</dbReference>
<keyword evidence="1" id="KW-0479">Metal-binding</keyword>
<proteinExistence type="predicted"/>
<dbReference type="STRING" id="747725.A0A168I9R0"/>
<evidence type="ECO:0000256" key="2">
    <source>
        <dbReference type="ARBA" id="ARBA00023242"/>
    </source>
</evidence>
<dbReference type="PANTHER" id="PTHR47659">
    <property type="entry name" value="ZN(II)2CYS6 TRANSCRIPTION FACTOR (EUROFUNG)-RELATED"/>
    <property type="match status" value="1"/>
</dbReference>
<dbReference type="EMBL" id="AMYB01000007">
    <property type="protein sequence ID" value="OAC99718.1"/>
    <property type="molecule type" value="Genomic_DNA"/>
</dbReference>
<dbReference type="GO" id="GO:0000981">
    <property type="term" value="F:DNA-binding transcription factor activity, RNA polymerase II-specific"/>
    <property type="evidence" value="ECO:0007669"/>
    <property type="project" value="InterPro"/>
</dbReference>
<comment type="caution">
    <text evidence="5">The sequence shown here is derived from an EMBL/GenBank/DDBJ whole genome shotgun (WGS) entry which is preliminary data.</text>
</comment>
<feature type="region of interest" description="Disordered" evidence="3">
    <location>
        <begin position="397"/>
        <end position="419"/>
    </location>
</feature>
<evidence type="ECO:0000256" key="1">
    <source>
        <dbReference type="ARBA" id="ARBA00022723"/>
    </source>
</evidence>
<dbReference type="VEuPathDB" id="FungiDB:MUCCIDRAFT_113153"/>
<feature type="domain" description="Zn(2)-C6 fungal-type" evidence="4">
    <location>
        <begin position="368"/>
        <end position="396"/>
    </location>
</feature>
<feature type="region of interest" description="Disordered" evidence="3">
    <location>
        <begin position="272"/>
        <end position="313"/>
    </location>
</feature>
<dbReference type="InterPro" id="IPR050335">
    <property type="entry name" value="ERT1_acuK_gluconeogen_tf"/>
</dbReference>
<evidence type="ECO:0000259" key="4">
    <source>
        <dbReference type="PROSITE" id="PS50048"/>
    </source>
</evidence>
<gene>
    <name evidence="5" type="ORF">MUCCIDRAFT_113153</name>
</gene>
<evidence type="ECO:0000256" key="3">
    <source>
        <dbReference type="SAM" id="MobiDB-lite"/>
    </source>
</evidence>
<dbReference type="Pfam" id="PF00172">
    <property type="entry name" value="Zn_clus"/>
    <property type="match status" value="1"/>
</dbReference>
<reference evidence="5 6" key="1">
    <citation type="submission" date="2015-06" db="EMBL/GenBank/DDBJ databases">
        <title>Expansion of signal transduction pathways in fungi by whole-genome duplication.</title>
        <authorList>
            <consortium name="DOE Joint Genome Institute"/>
            <person name="Corrochano L.M."/>
            <person name="Kuo A."/>
            <person name="Marcet-Houben M."/>
            <person name="Polaino S."/>
            <person name="Salamov A."/>
            <person name="Villalobos J.M."/>
            <person name="Alvarez M.I."/>
            <person name="Avalos J."/>
            <person name="Benito E.P."/>
            <person name="Benoit I."/>
            <person name="Burger G."/>
            <person name="Camino L.P."/>
            <person name="Canovas D."/>
            <person name="Cerda-Olmedo E."/>
            <person name="Cheng J.-F."/>
            <person name="Dominguez A."/>
            <person name="Elias M."/>
            <person name="Eslava A.P."/>
            <person name="Glaser F."/>
            <person name="Grimwood J."/>
            <person name="Gutierrez G."/>
            <person name="Heitman J."/>
            <person name="Henrissat B."/>
            <person name="Iturriaga E.A."/>
            <person name="Lang B.F."/>
            <person name="Lavin J.L."/>
            <person name="Lee S."/>
            <person name="Li W."/>
            <person name="Lindquist E."/>
            <person name="Lopez-Garcia S."/>
            <person name="Luque E.M."/>
            <person name="Marcos A.T."/>
            <person name="Martin J."/>
            <person name="Mccluskey K."/>
            <person name="Medina H.R."/>
            <person name="Miralles-Duran A."/>
            <person name="Miyazaki A."/>
            <person name="Munoz-Torres E."/>
            <person name="Oguiza J.A."/>
            <person name="Ohm R."/>
            <person name="Olmedo M."/>
            <person name="Orejas M."/>
            <person name="Ortiz-Castellanos L."/>
            <person name="Pisabarro A.G."/>
            <person name="Rodriguez-Romero J."/>
            <person name="Ruiz-Herrera J."/>
            <person name="Ruiz-Vazquez R."/>
            <person name="Sanz C."/>
            <person name="Schackwitz W."/>
            <person name="Schmutz J."/>
            <person name="Shahriari M."/>
            <person name="Shelest E."/>
            <person name="Silva-Franco F."/>
            <person name="Soanes D."/>
            <person name="Syed K."/>
            <person name="Tagua V.G."/>
            <person name="Talbot N.J."/>
            <person name="Thon M."/>
            <person name="De Vries R.P."/>
            <person name="Wiebenga A."/>
            <person name="Yadav J.S."/>
            <person name="Braun E.L."/>
            <person name="Baker S."/>
            <person name="Garre V."/>
            <person name="Horwitz B."/>
            <person name="Torres-Martinez S."/>
            <person name="Idnurm A."/>
            <person name="Herrera-Estrella A."/>
            <person name="Gabaldon T."/>
            <person name="Grigoriev I.V."/>
        </authorList>
    </citation>
    <scope>NUCLEOTIDE SEQUENCE [LARGE SCALE GENOMIC DNA]</scope>
    <source>
        <strain evidence="5 6">CBS 277.49</strain>
    </source>
</reference>
<feature type="compositionally biased region" description="Basic residues" evidence="3">
    <location>
        <begin position="401"/>
        <end position="419"/>
    </location>
</feature>
<feature type="region of interest" description="Disordered" evidence="3">
    <location>
        <begin position="334"/>
        <end position="360"/>
    </location>
</feature>